<reference evidence="1" key="1">
    <citation type="journal article" date="2014" name="Front. Microbiol.">
        <title>High frequency of phylogenetically diverse reductive dehalogenase-homologous genes in deep subseafloor sedimentary metagenomes.</title>
        <authorList>
            <person name="Kawai M."/>
            <person name="Futagami T."/>
            <person name="Toyoda A."/>
            <person name="Takaki Y."/>
            <person name="Nishi S."/>
            <person name="Hori S."/>
            <person name="Arai W."/>
            <person name="Tsubouchi T."/>
            <person name="Morono Y."/>
            <person name="Uchiyama I."/>
            <person name="Ito T."/>
            <person name="Fujiyama A."/>
            <person name="Inagaki F."/>
            <person name="Takami H."/>
        </authorList>
    </citation>
    <scope>NUCLEOTIDE SEQUENCE</scope>
    <source>
        <strain evidence="1">Expedition CK06-06</strain>
    </source>
</reference>
<comment type="caution">
    <text evidence="1">The sequence shown here is derived from an EMBL/GenBank/DDBJ whole genome shotgun (WGS) entry which is preliminary data.</text>
</comment>
<name>X1JN60_9ZZZZ</name>
<proteinExistence type="predicted"/>
<sequence>FQLFYFKGTIKKLIKREKYERIISDNRYGVYNKEIPSYLISHQLRFIAPGRVKLFEMATEGFNYSFFKYNFSKFLVPD</sequence>
<evidence type="ECO:0000313" key="1">
    <source>
        <dbReference type="EMBL" id="GAH95477.1"/>
    </source>
</evidence>
<dbReference type="EMBL" id="BARU01048339">
    <property type="protein sequence ID" value="GAH95477.1"/>
    <property type="molecule type" value="Genomic_DNA"/>
</dbReference>
<gene>
    <name evidence="1" type="ORF">S03H2_71906</name>
</gene>
<organism evidence="1">
    <name type="scientific">marine sediment metagenome</name>
    <dbReference type="NCBI Taxonomy" id="412755"/>
    <lineage>
        <taxon>unclassified sequences</taxon>
        <taxon>metagenomes</taxon>
        <taxon>ecological metagenomes</taxon>
    </lineage>
</organism>
<protein>
    <submittedName>
        <fullName evidence="1">Uncharacterized protein</fullName>
    </submittedName>
</protein>
<dbReference type="AlphaFoldDB" id="X1JN60"/>
<accession>X1JN60</accession>
<feature type="non-terminal residue" evidence="1">
    <location>
        <position position="1"/>
    </location>
</feature>
<feature type="non-terminal residue" evidence="1">
    <location>
        <position position="78"/>
    </location>
</feature>